<evidence type="ECO:0000313" key="9">
    <source>
        <dbReference type="Proteomes" id="UP000478571"/>
    </source>
</evidence>
<dbReference type="GO" id="GO:0045303">
    <property type="term" value="F:diaminobutyrate-2-oxoglutarate transaminase activity"/>
    <property type="evidence" value="ECO:0007669"/>
    <property type="project" value="UniProtKB-EC"/>
</dbReference>
<dbReference type="RefSeq" id="WP_160930712.1">
    <property type="nucleotide sequence ID" value="NZ_WWEU01000004.1"/>
</dbReference>
<dbReference type="PIRSF" id="PIRSF000521">
    <property type="entry name" value="Transaminase_4ab_Lys_Orn"/>
    <property type="match status" value="1"/>
</dbReference>
<comment type="cofactor">
    <cofactor evidence="1 7">
        <name>pyridoxal 5'-phosphate</name>
        <dbReference type="ChEBI" id="CHEBI:597326"/>
    </cofactor>
</comment>
<evidence type="ECO:0000313" key="8">
    <source>
        <dbReference type="EMBL" id="MYM60269.1"/>
    </source>
</evidence>
<comment type="function">
    <text evidence="7">Catalyzes reversively the conversion of L-aspartate beta-semialdehyde (ASA) to L-2,4-diaminobutyrate (DABA) by transamination with L-glutamate.</text>
</comment>
<dbReference type="NCBIfam" id="TIGR02407">
    <property type="entry name" value="ectoine_ectB"/>
    <property type="match status" value="1"/>
</dbReference>
<dbReference type="InterPro" id="IPR015421">
    <property type="entry name" value="PyrdxlP-dep_Trfase_major"/>
</dbReference>
<keyword evidence="5 6" id="KW-0663">Pyridoxal phosphate</keyword>
<dbReference type="InterPro" id="IPR005814">
    <property type="entry name" value="Aminotrans_3"/>
</dbReference>
<dbReference type="SUPFAM" id="SSF53383">
    <property type="entry name" value="PLP-dependent transferases"/>
    <property type="match status" value="1"/>
</dbReference>
<comment type="similarity">
    <text evidence="2 6">Belongs to the class-III pyridoxal-phosphate-dependent aminotransferase family.</text>
</comment>
<protein>
    <recommendedName>
        <fullName evidence="7">Diaminobutyrate--2-oxoglutarate transaminase</fullName>
        <ecNumber evidence="7">2.6.1.76</ecNumber>
    </recommendedName>
    <alternativeName>
        <fullName evidence="7">DABA aminotransferase</fullName>
    </alternativeName>
</protein>
<dbReference type="InterPro" id="IPR015422">
    <property type="entry name" value="PyrdxlP-dep_Trfase_small"/>
</dbReference>
<gene>
    <name evidence="8" type="primary">ectB</name>
    <name evidence="8" type="ORF">GTG28_13630</name>
</gene>
<dbReference type="GO" id="GO:0047307">
    <property type="term" value="F:diaminobutyrate-pyruvate transaminase activity"/>
    <property type="evidence" value="ECO:0007669"/>
    <property type="project" value="InterPro"/>
</dbReference>
<dbReference type="GO" id="GO:0019491">
    <property type="term" value="P:ectoine biosynthetic process"/>
    <property type="evidence" value="ECO:0007669"/>
    <property type="project" value="UniProtKB-UniPathway"/>
</dbReference>
<dbReference type="EMBL" id="WWEU01000004">
    <property type="protein sequence ID" value="MYM60269.1"/>
    <property type="molecule type" value="Genomic_DNA"/>
</dbReference>
<evidence type="ECO:0000256" key="6">
    <source>
        <dbReference type="RuleBase" id="RU003560"/>
    </source>
</evidence>
<dbReference type="PANTHER" id="PTHR43552">
    <property type="entry name" value="DIAMINOBUTYRATE--2-OXOGLUTARATE AMINOTRANSFERASE"/>
    <property type="match status" value="1"/>
</dbReference>
<dbReference type="NCBIfam" id="NF006733">
    <property type="entry name" value="PRK09264.1"/>
    <property type="match status" value="1"/>
</dbReference>
<dbReference type="PANTHER" id="PTHR43552:SF2">
    <property type="entry name" value="DIAMINOBUTYRATE--2-OXOGLUTARATE TRANSAMINASE"/>
    <property type="match status" value="1"/>
</dbReference>
<dbReference type="Proteomes" id="UP000478571">
    <property type="component" value="Unassembled WGS sequence"/>
</dbReference>
<dbReference type="Gene3D" id="3.90.1150.10">
    <property type="entry name" value="Aspartate Aminotransferase, domain 1"/>
    <property type="match status" value="1"/>
</dbReference>
<dbReference type="InterPro" id="IPR012773">
    <property type="entry name" value="Ectoine_EctB"/>
</dbReference>
<dbReference type="NCBIfam" id="TIGR00709">
    <property type="entry name" value="dat"/>
    <property type="match status" value="1"/>
</dbReference>
<dbReference type="PROSITE" id="PS00600">
    <property type="entry name" value="AA_TRANSFER_CLASS_3"/>
    <property type="match status" value="1"/>
</dbReference>
<dbReference type="AlphaFoldDB" id="A0A6L8M365"/>
<dbReference type="InterPro" id="IPR004637">
    <property type="entry name" value="Dat"/>
</dbReference>
<dbReference type="Gene3D" id="3.40.640.10">
    <property type="entry name" value="Type I PLP-dependent aspartate aminotransferase-like (Major domain)"/>
    <property type="match status" value="1"/>
</dbReference>
<comment type="caution">
    <text evidence="8">The sequence shown here is derived from an EMBL/GenBank/DDBJ whole genome shotgun (WGS) entry which is preliminary data.</text>
</comment>
<evidence type="ECO:0000256" key="1">
    <source>
        <dbReference type="ARBA" id="ARBA00001933"/>
    </source>
</evidence>
<sequence>MKVFESLESEVRSYIRSFPAVFDTADNALIWDIEGNEYIDFFSGAGTLNYGHNPDAMLNAISCYLSRKGILHSLDKATLAKEAFIKKFNQVILEPRQLEYKIQFTGPTGTNAVEAAVKLARRVTGRRNVIAFTRGYHGLTAGALALTGNDYYHQSTYGGRSDVYHAPYDQYFGSEVDTASYLKQLIEDSSSGVALPAAIILETVQGEGGIYPASKQWLNQIADICQQHDILLIIDDIQVGNGRTGKFFSFEFANITPDIVCMSKSIGGGLPLALNLIKPKWDQWLPGEHTGTFRGNNLAFVAATQLLDFWKDTEFSTEVERKGQVIGGRLHEWVKAFPALNMSARGRGMVWGLEIPENNVAKHISKQLFDEKLLLECCGAKDSVLKFLPPLTIERDTLVQGLDRVEKIFKQMY</sequence>
<dbReference type="Pfam" id="PF00202">
    <property type="entry name" value="Aminotran_3"/>
    <property type="match status" value="1"/>
</dbReference>
<name>A0A6L8M365_9VIBR</name>
<evidence type="ECO:0000256" key="5">
    <source>
        <dbReference type="ARBA" id="ARBA00022898"/>
    </source>
</evidence>
<comment type="pathway">
    <text evidence="7">Amine and polyamine biosynthesis; ectoine biosynthesis; L-ectoine from L-aspartate 4-semialdehyde: step 1/3.</text>
</comment>
<proteinExistence type="inferred from homology"/>
<dbReference type="InterPro" id="IPR015424">
    <property type="entry name" value="PyrdxlP-dep_Trfase"/>
</dbReference>
<evidence type="ECO:0000256" key="2">
    <source>
        <dbReference type="ARBA" id="ARBA00008954"/>
    </source>
</evidence>
<evidence type="ECO:0000256" key="7">
    <source>
        <dbReference type="RuleBase" id="RU365034"/>
    </source>
</evidence>
<keyword evidence="3 7" id="KW-0032">Aminotransferase</keyword>
<evidence type="ECO:0000256" key="4">
    <source>
        <dbReference type="ARBA" id="ARBA00022679"/>
    </source>
</evidence>
<dbReference type="InterPro" id="IPR049704">
    <property type="entry name" value="Aminotrans_3_PPA_site"/>
</dbReference>
<reference evidence="8 9" key="1">
    <citation type="submission" date="2020-01" db="EMBL/GenBank/DDBJ databases">
        <title>Draft Genome Sequence of Vibrio sp. strain OCN044, Isolated from a Healthy Coral at Palmyra Atoll.</title>
        <authorList>
            <person name="Videau P."/>
            <person name="Loughran R."/>
            <person name="Esquivel A."/>
            <person name="Deadmond M."/>
            <person name="Paddock B.E."/>
            <person name="Saw J.H."/>
            <person name="Ushijima B."/>
        </authorList>
    </citation>
    <scope>NUCLEOTIDE SEQUENCE [LARGE SCALE GENOMIC DNA]</scope>
    <source>
        <strain evidence="8 9">OCN044</strain>
    </source>
</reference>
<keyword evidence="9" id="KW-1185">Reference proteome</keyword>
<dbReference type="EC" id="2.6.1.76" evidence="7"/>
<dbReference type="UniPathway" id="UPA00067">
    <property type="reaction ID" value="UER00121"/>
</dbReference>
<dbReference type="GO" id="GO:0030170">
    <property type="term" value="F:pyridoxal phosphate binding"/>
    <property type="evidence" value="ECO:0007669"/>
    <property type="project" value="InterPro"/>
</dbReference>
<comment type="catalytic activity">
    <reaction evidence="7">
        <text>L-2,4-diaminobutanoate + 2-oxoglutarate = L-aspartate 4-semialdehyde + L-glutamate</text>
        <dbReference type="Rhea" id="RHEA:11160"/>
        <dbReference type="ChEBI" id="CHEBI:16810"/>
        <dbReference type="ChEBI" id="CHEBI:29985"/>
        <dbReference type="ChEBI" id="CHEBI:58761"/>
        <dbReference type="ChEBI" id="CHEBI:537519"/>
        <dbReference type="EC" id="2.6.1.76"/>
    </reaction>
</comment>
<dbReference type="FunFam" id="3.40.640.10:FF:000004">
    <property type="entry name" value="Acetylornithine aminotransferase"/>
    <property type="match status" value="1"/>
</dbReference>
<evidence type="ECO:0000256" key="3">
    <source>
        <dbReference type="ARBA" id="ARBA00022576"/>
    </source>
</evidence>
<accession>A0A6L8M365</accession>
<dbReference type="CDD" id="cd00610">
    <property type="entry name" value="OAT_like"/>
    <property type="match status" value="1"/>
</dbReference>
<keyword evidence="4 7" id="KW-0808">Transferase</keyword>
<organism evidence="8 9">
    <name type="scientific">Vibrio tetraodonis subsp. pristinus</name>
    <dbReference type="NCBI Taxonomy" id="2695891"/>
    <lineage>
        <taxon>Bacteria</taxon>
        <taxon>Pseudomonadati</taxon>
        <taxon>Pseudomonadota</taxon>
        <taxon>Gammaproteobacteria</taxon>
        <taxon>Vibrionales</taxon>
        <taxon>Vibrionaceae</taxon>
        <taxon>Vibrio</taxon>
    </lineage>
</organism>